<gene>
    <name evidence="1" type="ORF">N288_09170</name>
</gene>
<evidence type="ECO:0000313" key="2">
    <source>
        <dbReference type="Proteomes" id="UP000017805"/>
    </source>
</evidence>
<reference evidence="1 2" key="1">
    <citation type="submission" date="2013-07" db="EMBL/GenBank/DDBJ databases">
        <title>Complete genome sequence of Bacillus infantis NRRL B-14911 that has potential to induce cardiac disease by antigenic mimicry.</title>
        <authorList>
            <person name="Massilamany C."/>
            <person name="Smith T.P.L."/>
            <person name="Loy J.D."/>
            <person name="Barletta R."/>
            <person name="Reddy J."/>
        </authorList>
    </citation>
    <scope>NUCLEOTIDE SEQUENCE [LARGE SCALE GENOMIC DNA]</scope>
    <source>
        <strain evidence="1 2">NRRL B-14911</strain>
    </source>
</reference>
<dbReference type="HOGENOM" id="CLU_3324463_0_0_9"/>
<evidence type="ECO:0000313" key="1">
    <source>
        <dbReference type="EMBL" id="AGX03755.1"/>
    </source>
</evidence>
<protein>
    <submittedName>
        <fullName evidence="1">Uncharacterized protein</fullName>
    </submittedName>
</protein>
<dbReference type="KEGG" id="bif:N288_09170"/>
<name>U5L8P3_9BACI</name>
<dbReference type="AlphaFoldDB" id="U5L8P3"/>
<dbReference type="STRING" id="1367477.N288_09170"/>
<dbReference type="EMBL" id="CP006643">
    <property type="protein sequence ID" value="AGX03755.1"/>
    <property type="molecule type" value="Genomic_DNA"/>
</dbReference>
<accession>U5L8P3</accession>
<keyword evidence="2" id="KW-1185">Reference proteome</keyword>
<dbReference type="Proteomes" id="UP000017805">
    <property type="component" value="Chromosome"/>
</dbReference>
<dbReference type="PATRIC" id="fig|1367477.3.peg.1772"/>
<organism evidence="1 2">
    <name type="scientific">Bacillus infantis NRRL B-14911</name>
    <dbReference type="NCBI Taxonomy" id="1367477"/>
    <lineage>
        <taxon>Bacteria</taxon>
        <taxon>Bacillati</taxon>
        <taxon>Bacillota</taxon>
        <taxon>Bacilli</taxon>
        <taxon>Bacillales</taxon>
        <taxon>Bacillaceae</taxon>
        <taxon>Bacillus</taxon>
    </lineage>
</organism>
<proteinExistence type="predicted"/>
<sequence length="38" mass="4407">MQELFWLRALGKAYSCFFSYEKSSCRSAAWPTEQNGRG</sequence>